<reference evidence="1" key="2">
    <citation type="submission" date="2017-10" db="EMBL/GenBank/DDBJ databases">
        <title>Ladona fulva Genome sequencing and assembly.</title>
        <authorList>
            <person name="Murali S."/>
            <person name="Richards S."/>
            <person name="Bandaranaike D."/>
            <person name="Bellair M."/>
            <person name="Blankenburg K."/>
            <person name="Chao H."/>
            <person name="Dinh H."/>
            <person name="Doddapaneni H."/>
            <person name="Dugan-Rocha S."/>
            <person name="Elkadiri S."/>
            <person name="Gnanaolivu R."/>
            <person name="Hernandez B."/>
            <person name="Skinner E."/>
            <person name="Javaid M."/>
            <person name="Lee S."/>
            <person name="Li M."/>
            <person name="Ming W."/>
            <person name="Munidasa M."/>
            <person name="Muniz J."/>
            <person name="Nguyen L."/>
            <person name="Hughes D."/>
            <person name="Osuji N."/>
            <person name="Pu L.-L."/>
            <person name="Puazo M."/>
            <person name="Qu C."/>
            <person name="Quiroz J."/>
            <person name="Raj R."/>
            <person name="Weissenberger G."/>
            <person name="Xin Y."/>
            <person name="Zou X."/>
            <person name="Han Y."/>
            <person name="Worley K."/>
            <person name="Muzny D."/>
            <person name="Gibbs R."/>
        </authorList>
    </citation>
    <scope>NUCLEOTIDE SEQUENCE</scope>
    <source>
        <strain evidence="1">Sampled in the wild</strain>
    </source>
</reference>
<dbReference type="AlphaFoldDB" id="A0A8K0KKA9"/>
<comment type="caution">
    <text evidence="1">The sequence shown here is derived from an EMBL/GenBank/DDBJ whole genome shotgun (WGS) entry which is preliminary data.</text>
</comment>
<name>A0A8K0KKA9_LADFU</name>
<organism evidence="1 2">
    <name type="scientific">Ladona fulva</name>
    <name type="common">Scarce chaser dragonfly</name>
    <name type="synonym">Libellula fulva</name>
    <dbReference type="NCBI Taxonomy" id="123851"/>
    <lineage>
        <taxon>Eukaryota</taxon>
        <taxon>Metazoa</taxon>
        <taxon>Ecdysozoa</taxon>
        <taxon>Arthropoda</taxon>
        <taxon>Hexapoda</taxon>
        <taxon>Insecta</taxon>
        <taxon>Pterygota</taxon>
        <taxon>Palaeoptera</taxon>
        <taxon>Odonata</taxon>
        <taxon>Epiprocta</taxon>
        <taxon>Anisoptera</taxon>
        <taxon>Libelluloidea</taxon>
        <taxon>Libellulidae</taxon>
        <taxon>Ladona</taxon>
    </lineage>
</organism>
<dbReference type="EMBL" id="KZ308909">
    <property type="protein sequence ID" value="KAG8235436.1"/>
    <property type="molecule type" value="Genomic_DNA"/>
</dbReference>
<proteinExistence type="predicted"/>
<dbReference type="Proteomes" id="UP000792457">
    <property type="component" value="Unassembled WGS sequence"/>
</dbReference>
<keyword evidence="2" id="KW-1185">Reference proteome</keyword>
<evidence type="ECO:0000313" key="1">
    <source>
        <dbReference type="EMBL" id="KAG8235436.1"/>
    </source>
</evidence>
<reference evidence="1" key="1">
    <citation type="submission" date="2013-04" db="EMBL/GenBank/DDBJ databases">
        <authorList>
            <person name="Qu J."/>
            <person name="Murali S.C."/>
            <person name="Bandaranaike D."/>
            <person name="Bellair M."/>
            <person name="Blankenburg K."/>
            <person name="Chao H."/>
            <person name="Dinh H."/>
            <person name="Doddapaneni H."/>
            <person name="Downs B."/>
            <person name="Dugan-Rocha S."/>
            <person name="Elkadiri S."/>
            <person name="Gnanaolivu R.D."/>
            <person name="Hernandez B."/>
            <person name="Javaid M."/>
            <person name="Jayaseelan J.C."/>
            <person name="Lee S."/>
            <person name="Li M."/>
            <person name="Ming W."/>
            <person name="Munidasa M."/>
            <person name="Muniz J."/>
            <person name="Nguyen L."/>
            <person name="Ongeri F."/>
            <person name="Osuji N."/>
            <person name="Pu L.-L."/>
            <person name="Puazo M."/>
            <person name="Qu C."/>
            <person name="Quiroz J."/>
            <person name="Raj R."/>
            <person name="Weissenberger G."/>
            <person name="Xin Y."/>
            <person name="Zou X."/>
            <person name="Han Y."/>
            <person name="Richards S."/>
            <person name="Worley K."/>
            <person name="Muzny D."/>
            <person name="Gibbs R."/>
        </authorList>
    </citation>
    <scope>NUCLEOTIDE SEQUENCE</scope>
    <source>
        <strain evidence="1">Sampled in the wild</strain>
    </source>
</reference>
<gene>
    <name evidence="1" type="ORF">J437_LFUL012964</name>
</gene>
<sequence>MNKWASWRDIQQHINSLTWQTHHTGHQLWKMHHTCIKVNTCSNISWLAATLPGSTLNPIFFNCYIKDIPKKPMIKNLETLQMTQHSWHSQSIQTAVVRLNSHICKYNKWCENWKIVINPTKTTYIHLNTF</sequence>
<protein>
    <submittedName>
        <fullName evidence="1">Uncharacterized protein</fullName>
    </submittedName>
</protein>
<evidence type="ECO:0000313" key="2">
    <source>
        <dbReference type="Proteomes" id="UP000792457"/>
    </source>
</evidence>
<accession>A0A8K0KKA9</accession>